<keyword evidence="1" id="KW-0813">Transport</keyword>
<evidence type="ECO:0000256" key="1">
    <source>
        <dbReference type="ARBA" id="ARBA00022448"/>
    </source>
</evidence>
<evidence type="ECO:0000256" key="4">
    <source>
        <dbReference type="ARBA" id="ARBA00022683"/>
    </source>
</evidence>
<gene>
    <name evidence="9" type="ORF">B8A44_09890</name>
    <name evidence="8" type="ORF">BWX42_09810</name>
</gene>
<dbReference type="InterPro" id="IPR036542">
    <property type="entry name" value="PTS_IIA_lac/cel_sf"/>
</dbReference>
<evidence type="ECO:0000256" key="6">
    <source>
        <dbReference type="PIRSR" id="PIRSR000699-2"/>
    </source>
</evidence>
<evidence type="ECO:0000256" key="3">
    <source>
        <dbReference type="ARBA" id="ARBA00022679"/>
    </source>
</evidence>
<dbReference type="GO" id="GO:0046872">
    <property type="term" value="F:metal ion binding"/>
    <property type="evidence" value="ECO:0007669"/>
    <property type="project" value="UniProtKB-KW"/>
</dbReference>
<dbReference type="AlphaFoldDB" id="A0A1S8KR19"/>
<name>A0A1S8KR19_9LACT</name>
<evidence type="ECO:0000313" key="8">
    <source>
        <dbReference type="EMBL" id="OOL81945.1"/>
    </source>
</evidence>
<dbReference type="PROSITE" id="PS51095">
    <property type="entry name" value="PTS_EIIA_TYPE_3"/>
    <property type="match status" value="1"/>
</dbReference>
<dbReference type="EMBL" id="MUYF01000003">
    <property type="protein sequence ID" value="OOL81945.1"/>
    <property type="molecule type" value="Genomic_DNA"/>
</dbReference>
<keyword evidence="6" id="KW-0479">Metal-binding</keyword>
<dbReference type="PANTHER" id="PTHR34382:SF7">
    <property type="entry name" value="PTS SYSTEM N,N'-DIACETYLCHITOBIOSE-SPECIFIC EIIA COMPONENT"/>
    <property type="match status" value="1"/>
</dbReference>
<dbReference type="PANTHER" id="PTHR34382">
    <property type="entry name" value="PTS SYSTEM N,N'-DIACETYLCHITOBIOSE-SPECIFIC EIIA COMPONENT"/>
    <property type="match status" value="1"/>
</dbReference>
<evidence type="ECO:0000256" key="5">
    <source>
        <dbReference type="PIRSR" id="PIRSR000699-1"/>
    </source>
</evidence>
<keyword evidence="6" id="KW-0460">Magnesium</keyword>
<dbReference type="SUPFAM" id="SSF46973">
    <property type="entry name" value="Enzyme IIa from lactose specific PTS, IIa-lac"/>
    <property type="match status" value="1"/>
</dbReference>
<dbReference type="Proteomes" id="UP000190409">
    <property type="component" value="Unassembled WGS sequence"/>
</dbReference>
<dbReference type="InterPro" id="IPR003188">
    <property type="entry name" value="PTS_IIA_lac/cel"/>
</dbReference>
<feature type="binding site" evidence="6">
    <location>
        <position position="78"/>
    </location>
    <ligand>
        <name>Mg(2+)</name>
        <dbReference type="ChEBI" id="CHEBI:18420"/>
        <note>ligand shared between all trimeric partners</note>
    </ligand>
</feature>
<evidence type="ECO:0000313" key="9">
    <source>
        <dbReference type="EMBL" id="RAN61325.1"/>
    </source>
</evidence>
<keyword evidence="3" id="KW-0808">Transferase</keyword>
<reference evidence="9 11" key="2">
    <citation type="submission" date="2017-03" db="EMBL/GenBank/DDBJ databases">
        <title>wgs assembly of Dolosigranulum pigrum KPL CDC strains.</title>
        <authorList>
            <person name="Brugger S.D."/>
            <person name="Pettigrew M."/>
            <person name="Kong Y."/>
            <person name="Lemon K.P."/>
        </authorList>
    </citation>
    <scope>NUCLEOTIDE SEQUENCE [LARGE SCALE GENOMIC DNA]</scope>
    <source>
        <strain evidence="9 11">KPL1931_CDC4294-98</strain>
    </source>
</reference>
<dbReference type="Gene3D" id="1.20.58.80">
    <property type="entry name" value="Phosphotransferase system, lactose/cellobiose-type IIA subunit"/>
    <property type="match status" value="1"/>
</dbReference>
<evidence type="ECO:0000256" key="2">
    <source>
        <dbReference type="ARBA" id="ARBA00022597"/>
    </source>
</evidence>
<organism evidence="8 10">
    <name type="scientific">Dolosigranulum pigrum</name>
    <dbReference type="NCBI Taxonomy" id="29394"/>
    <lineage>
        <taxon>Bacteria</taxon>
        <taxon>Bacillati</taxon>
        <taxon>Bacillota</taxon>
        <taxon>Bacilli</taxon>
        <taxon>Lactobacillales</taxon>
        <taxon>Carnobacteriaceae</taxon>
        <taxon>Dolosigranulum</taxon>
    </lineage>
</organism>
<dbReference type="GO" id="GO:0016740">
    <property type="term" value="F:transferase activity"/>
    <property type="evidence" value="ECO:0007669"/>
    <property type="project" value="UniProtKB-KW"/>
</dbReference>
<feature type="modified residue" description="Phosphohistidine; by HPr" evidence="7">
    <location>
        <position position="75"/>
    </location>
</feature>
<dbReference type="RefSeq" id="WP_077863312.1">
    <property type="nucleotide sequence ID" value="NZ_CAJHJL010000004.1"/>
</dbReference>
<comment type="cofactor">
    <cofactor evidence="6">
        <name>Mg(2+)</name>
        <dbReference type="ChEBI" id="CHEBI:18420"/>
    </cofactor>
    <text evidence="6">Binds 1 Mg(2+) ion per trimer.</text>
</comment>
<dbReference type="GO" id="GO:0009401">
    <property type="term" value="P:phosphoenolpyruvate-dependent sugar phosphotransferase system"/>
    <property type="evidence" value="ECO:0007669"/>
    <property type="project" value="UniProtKB-KW"/>
</dbReference>
<evidence type="ECO:0000256" key="7">
    <source>
        <dbReference type="PROSITE-ProRule" id="PRU00418"/>
    </source>
</evidence>
<protein>
    <submittedName>
        <fullName evidence="8">PTS lactose/cellobiose transporter subunit IIA</fullName>
    </submittedName>
</protein>
<sequence length="108" mass="12218">MELETIIFELISQAGNAKSMMFEALDEIKSGHIEKSRQIMKEASTELNKAHNAQTKLIQSEINGDKVDVSLLLIHAQDHLMSAVQTEDMIQILIEQQSQINELKKGRE</sequence>
<proteinExistence type="predicted"/>
<evidence type="ECO:0000313" key="11">
    <source>
        <dbReference type="Proteomes" id="UP000249099"/>
    </source>
</evidence>
<dbReference type="PIRSF" id="PIRSF000699">
    <property type="entry name" value="PTS_IILac_III"/>
    <property type="match status" value="1"/>
</dbReference>
<dbReference type="Pfam" id="PF02255">
    <property type="entry name" value="PTS_IIA"/>
    <property type="match status" value="1"/>
</dbReference>
<evidence type="ECO:0000313" key="10">
    <source>
        <dbReference type="Proteomes" id="UP000190409"/>
    </source>
</evidence>
<feature type="active site" description="Tele-phosphohistidine intermediate" evidence="5">
    <location>
        <position position="75"/>
    </location>
</feature>
<comment type="caution">
    <text evidence="8">The sequence shown here is derived from an EMBL/GenBank/DDBJ whole genome shotgun (WGS) entry which is preliminary data.</text>
</comment>
<reference evidence="8 10" key="1">
    <citation type="submission" date="2017-01" db="EMBL/GenBank/DDBJ databases">
        <title>Complete Genome Sequence of Dolosigranulum pigrum isolated from a Patient with interstitial lung disease.</title>
        <authorList>
            <person name="Mukhopadhyay R."/>
            <person name="Joaquin J."/>
            <person name="Hogue R."/>
            <person name="Fitzgerald S."/>
            <person name="Jospin G."/>
            <person name="Eisen J.A."/>
            <person name="Chaturvedi V."/>
        </authorList>
    </citation>
    <scope>NUCLEOTIDE SEQUENCE [LARGE SCALE GENOMIC DNA]</scope>
    <source>
        <strain evidence="8 10">15S00348</strain>
    </source>
</reference>
<dbReference type="EMBL" id="NAQV01000072">
    <property type="protein sequence ID" value="RAN61325.1"/>
    <property type="molecule type" value="Genomic_DNA"/>
</dbReference>
<keyword evidence="2" id="KW-0762">Sugar transport</keyword>
<accession>A0A1S8KR19</accession>
<keyword evidence="4" id="KW-0598">Phosphotransferase system</keyword>
<dbReference type="Proteomes" id="UP000249099">
    <property type="component" value="Unassembled WGS sequence"/>
</dbReference>